<feature type="domain" description="RecJ OB" evidence="9">
    <location>
        <begin position="461"/>
        <end position="584"/>
    </location>
</feature>
<organism evidence="10 11">
    <name type="scientific">Clostridium baratii str. Sullivan</name>
    <dbReference type="NCBI Taxonomy" id="1415775"/>
    <lineage>
        <taxon>Bacteria</taxon>
        <taxon>Bacillati</taxon>
        <taxon>Bacillota</taxon>
        <taxon>Clostridia</taxon>
        <taxon>Eubacteriales</taxon>
        <taxon>Clostridiaceae</taxon>
        <taxon>Clostridium</taxon>
    </lineage>
</organism>
<keyword evidence="3" id="KW-0540">Nuclease</keyword>
<evidence type="ECO:0000256" key="3">
    <source>
        <dbReference type="ARBA" id="ARBA00022722"/>
    </source>
</evidence>
<comment type="similarity">
    <text evidence="1">Belongs to the RecJ family.</text>
</comment>
<dbReference type="PANTHER" id="PTHR30255:SF2">
    <property type="entry name" value="SINGLE-STRANDED-DNA-SPECIFIC EXONUCLEASE RECJ"/>
    <property type="match status" value="1"/>
</dbReference>
<dbReference type="Pfam" id="PF02272">
    <property type="entry name" value="DHHA1"/>
    <property type="match status" value="1"/>
</dbReference>
<evidence type="ECO:0000313" key="11">
    <source>
        <dbReference type="Proteomes" id="UP000030635"/>
    </source>
</evidence>
<dbReference type="InterPro" id="IPR041122">
    <property type="entry name" value="RecJ_OB"/>
</dbReference>
<accession>A0A0A7FTE4</accession>
<keyword evidence="6" id="KW-0175">Coiled coil</keyword>
<dbReference type="Pfam" id="PF17768">
    <property type="entry name" value="RecJ_OB"/>
    <property type="match status" value="1"/>
</dbReference>
<evidence type="ECO:0000259" key="9">
    <source>
        <dbReference type="Pfam" id="PF17768"/>
    </source>
</evidence>
<dbReference type="GO" id="GO:0008409">
    <property type="term" value="F:5'-3' exonuclease activity"/>
    <property type="evidence" value="ECO:0007669"/>
    <property type="project" value="InterPro"/>
</dbReference>
<dbReference type="InterPro" id="IPR038763">
    <property type="entry name" value="DHH_sf"/>
</dbReference>
<dbReference type="AlphaFoldDB" id="A0A0A7FTE4"/>
<dbReference type="PANTHER" id="PTHR30255">
    <property type="entry name" value="SINGLE-STRANDED-DNA-SPECIFIC EXONUCLEASE RECJ"/>
    <property type="match status" value="1"/>
</dbReference>
<dbReference type="InterPro" id="IPR003156">
    <property type="entry name" value="DHHA1_dom"/>
</dbReference>
<dbReference type="InterPro" id="IPR001667">
    <property type="entry name" value="DDH_dom"/>
</dbReference>
<dbReference type="GO" id="GO:0006281">
    <property type="term" value="P:DNA repair"/>
    <property type="evidence" value="ECO:0007669"/>
    <property type="project" value="InterPro"/>
</dbReference>
<keyword evidence="4" id="KW-0378">Hydrolase</keyword>
<feature type="coiled-coil region" evidence="6">
    <location>
        <begin position="311"/>
        <end position="338"/>
    </location>
</feature>
<dbReference type="Gene3D" id="3.90.1640.30">
    <property type="match status" value="1"/>
</dbReference>
<keyword evidence="5 10" id="KW-0269">Exonuclease</keyword>
<dbReference type="Pfam" id="PF01368">
    <property type="entry name" value="DHH"/>
    <property type="match status" value="1"/>
</dbReference>
<feature type="domain" description="DHHA1" evidence="8">
    <location>
        <begin position="355"/>
        <end position="448"/>
    </location>
</feature>
<dbReference type="GO" id="GO:0006310">
    <property type="term" value="P:DNA recombination"/>
    <property type="evidence" value="ECO:0007669"/>
    <property type="project" value="InterPro"/>
</dbReference>
<name>A0A0A7FTE4_9CLOT</name>
<evidence type="ECO:0000259" key="7">
    <source>
        <dbReference type="Pfam" id="PF01368"/>
    </source>
</evidence>
<dbReference type="OrthoDB" id="9809852at2"/>
<protein>
    <recommendedName>
        <fullName evidence="2">Single-stranded-DNA-specific exonuclease RecJ</fullName>
    </recommendedName>
</protein>
<evidence type="ECO:0000256" key="6">
    <source>
        <dbReference type="SAM" id="Coils"/>
    </source>
</evidence>
<evidence type="ECO:0000256" key="5">
    <source>
        <dbReference type="ARBA" id="ARBA00022839"/>
    </source>
</evidence>
<dbReference type="SUPFAM" id="SSF64182">
    <property type="entry name" value="DHH phosphoesterases"/>
    <property type="match status" value="1"/>
</dbReference>
<dbReference type="eggNOG" id="COG0608">
    <property type="taxonomic scope" value="Bacteria"/>
</dbReference>
<sequence length="588" mass="67064">MKEKWLVRNKKEEFLKLSSEMNENSLILRLLANRGISTKEAASLFLNGTISDMHDSFLLKDLKEGVNIIKNAIEKGKKIIIYGDYDCDGVCSTTILYKGLKRLGANFDYHIPNRESEGYGMSKERIKILKEEGAEVLLTCDNGISAFEEVSFAKELGLEVVITDHHDIPIIEEDGEKIKCFPKGDAVINPKREDCTYPFKNLCGAGVAFKFIQGIYREFSIDLEESIELLEFAAIATVCDVVDLIDENRIIVKKGLELINNTTNKGLKALIKVKNLEDKPISEYHFGFVIGPCINATGRLEIADISVELLITEDEERAKELAYKLNELNEKRQELTTESTEKVIDKVEKTLGKDERVIVVYEDTIHESIAGIVAGRVRERFNLPSIVLTEGKEMPKGSGRSIEEYNMFLELSKCKHLMHKFGGHPMAAGLSVLKENIALLRKELNEKCSLKDEDIIPKVIIDAPLKLQYINKELVEKLSLMRPFGKGNWSPVFADKDILVKRVIFMGKDKNFLRFKMEFLNGMQIDGVNFNKYEEFKNLYIDKYGEEEFLKLQDTGYCNFKMDILYYPEINEFKGNSTIQLSIKSFRL</sequence>
<evidence type="ECO:0000259" key="8">
    <source>
        <dbReference type="Pfam" id="PF02272"/>
    </source>
</evidence>
<dbReference type="Proteomes" id="UP000030635">
    <property type="component" value="Chromosome"/>
</dbReference>
<dbReference type="STRING" id="1561.NPD11_2882"/>
<dbReference type="NCBIfam" id="TIGR00644">
    <property type="entry name" value="recJ"/>
    <property type="match status" value="1"/>
</dbReference>
<dbReference type="Gene3D" id="3.10.310.30">
    <property type="match status" value="1"/>
</dbReference>
<dbReference type="InterPro" id="IPR004610">
    <property type="entry name" value="RecJ"/>
</dbReference>
<dbReference type="GO" id="GO:0003676">
    <property type="term" value="F:nucleic acid binding"/>
    <property type="evidence" value="ECO:0007669"/>
    <property type="project" value="InterPro"/>
</dbReference>
<reference evidence="10 11" key="1">
    <citation type="journal article" date="2015" name="Infect. Genet. Evol.">
        <title>Genomic sequences of six botulinum neurotoxin-producing strains representing three clostridial species illustrate the mobility and diversity of botulinum neurotoxin genes.</title>
        <authorList>
            <person name="Smith T.J."/>
            <person name="Hill K.K."/>
            <person name="Xie G."/>
            <person name="Foley B.T."/>
            <person name="Williamson C.H."/>
            <person name="Foster J.T."/>
            <person name="Johnson S.L."/>
            <person name="Chertkov O."/>
            <person name="Teshima H."/>
            <person name="Gibbons H.S."/>
            <person name="Johnsky L.A."/>
            <person name="Karavis M.A."/>
            <person name="Smith L.A."/>
        </authorList>
    </citation>
    <scope>NUCLEOTIDE SEQUENCE [LARGE SCALE GENOMIC DNA]</scope>
    <source>
        <strain evidence="10 11">Sullivan</strain>
    </source>
</reference>
<feature type="domain" description="DDH" evidence="7">
    <location>
        <begin position="78"/>
        <end position="236"/>
    </location>
</feature>
<keyword evidence="11" id="KW-1185">Reference proteome</keyword>
<evidence type="ECO:0000313" key="10">
    <source>
        <dbReference type="EMBL" id="AIY82788.1"/>
    </source>
</evidence>
<proteinExistence type="inferred from homology"/>
<evidence type="ECO:0000256" key="1">
    <source>
        <dbReference type="ARBA" id="ARBA00005915"/>
    </source>
</evidence>
<dbReference type="InterPro" id="IPR051673">
    <property type="entry name" value="SSDNA_exonuclease_RecJ"/>
</dbReference>
<gene>
    <name evidence="10" type="primary">recJ</name>
    <name evidence="10" type="ORF">U729_98</name>
</gene>
<dbReference type="KEGG" id="cbv:U729_98"/>
<evidence type="ECO:0000256" key="2">
    <source>
        <dbReference type="ARBA" id="ARBA00019841"/>
    </source>
</evidence>
<dbReference type="RefSeq" id="WP_039310686.1">
    <property type="nucleotide sequence ID" value="NZ_CP006905.1"/>
</dbReference>
<dbReference type="EMBL" id="CP006905">
    <property type="protein sequence ID" value="AIY82788.1"/>
    <property type="molecule type" value="Genomic_DNA"/>
</dbReference>
<dbReference type="HOGENOM" id="CLU_009736_5_2_9"/>
<evidence type="ECO:0000256" key="4">
    <source>
        <dbReference type="ARBA" id="ARBA00022801"/>
    </source>
</evidence>